<dbReference type="InterPro" id="IPR006162">
    <property type="entry name" value="Ppantetheine_attach_site"/>
</dbReference>
<feature type="domain" description="Carrier" evidence="7">
    <location>
        <begin position="971"/>
        <end position="1046"/>
    </location>
</feature>
<dbReference type="Gene3D" id="3.30.559.30">
    <property type="entry name" value="Nonribosomal peptide synthetase, condensation domain"/>
    <property type="match status" value="3"/>
</dbReference>
<dbReference type="Gene3D" id="3.30.300.30">
    <property type="match status" value="2"/>
</dbReference>
<dbReference type="InterPro" id="IPR010060">
    <property type="entry name" value="NRPS_synth"/>
</dbReference>
<dbReference type="PANTHER" id="PTHR45527:SF1">
    <property type="entry name" value="FATTY ACID SYNTHASE"/>
    <property type="match status" value="1"/>
</dbReference>
<dbReference type="Gene3D" id="3.40.50.980">
    <property type="match status" value="4"/>
</dbReference>
<evidence type="ECO:0000256" key="6">
    <source>
        <dbReference type="ARBA" id="ARBA00023194"/>
    </source>
</evidence>
<dbReference type="CDD" id="cd05930">
    <property type="entry name" value="A_NRPS"/>
    <property type="match status" value="1"/>
</dbReference>
<evidence type="ECO:0000256" key="5">
    <source>
        <dbReference type="ARBA" id="ARBA00022737"/>
    </source>
</evidence>
<evidence type="ECO:0000256" key="2">
    <source>
        <dbReference type="ARBA" id="ARBA00006432"/>
    </source>
</evidence>
<name>A0ABM5LWZ1_BACA1</name>
<organism evidence="8 9">
    <name type="scientific">Bacillus atrophaeus (strain 1942)</name>
    <dbReference type="NCBI Taxonomy" id="720555"/>
    <lineage>
        <taxon>Bacteria</taxon>
        <taxon>Bacillati</taxon>
        <taxon>Bacillota</taxon>
        <taxon>Bacilli</taxon>
        <taxon>Bacillales</taxon>
        <taxon>Bacillaceae</taxon>
        <taxon>Bacillus</taxon>
    </lineage>
</organism>
<dbReference type="InterPro" id="IPR020845">
    <property type="entry name" value="AMP-binding_CS"/>
</dbReference>
<dbReference type="SUPFAM" id="SSF52777">
    <property type="entry name" value="CoA-dependent acyltransferases"/>
    <property type="match status" value="6"/>
</dbReference>
<dbReference type="InterPro" id="IPR010071">
    <property type="entry name" value="AA_adenyl_dom"/>
</dbReference>
<dbReference type="CDD" id="cd19534">
    <property type="entry name" value="E_NRPS"/>
    <property type="match status" value="1"/>
</dbReference>
<dbReference type="PANTHER" id="PTHR45527">
    <property type="entry name" value="NONRIBOSOMAL PEPTIDE SYNTHETASE"/>
    <property type="match status" value="1"/>
</dbReference>
<dbReference type="SMART" id="SM00823">
    <property type="entry name" value="PKS_PP"/>
    <property type="match status" value="2"/>
</dbReference>
<keyword evidence="5" id="KW-0677">Repeat</keyword>
<evidence type="ECO:0000256" key="1">
    <source>
        <dbReference type="ARBA" id="ARBA00001957"/>
    </source>
</evidence>
<dbReference type="Gene3D" id="1.10.1200.10">
    <property type="entry name" value="ACP-like"/>
    <property type="match status" value="2"/>
</dbReference>
<dbReference type="SUPFAM" id="SSF47336">
    <property type="entry name" value="ACP-like"/>
    <property type="match status" value="2"/>
</dbReference>
<comment type="cofactor">
    <cofactor evidence="1">
        <name>pantetheine 4'-phosphate</name>
        <dbReference type="ChEBI" id="CHEBI:47942"/>
    </cofactor>
</comment>
<dbReference type="PROSITE" id="PS00455">
    <property type="entry name" value="AMP_BINDING"/>
    <property type="match status" value="2"/>
</dbReference>
<gene>
    <name evidence="8" type="ordered locus">BATR1942_07210</name>
</gene>
<dbReference type="CDD" id="cd12117">
    <property type="entry name" value="A_NRPS_Srf_like"/>
    <property type="match status" value="1"/>
</dbReference>
<dbReference type="InterPro" id="IPR023213">
    <property type="entry name" value="CAT-like_dom_sf"/>
</dbReference>
<dbReference type="InterPro" id="IPR025110">
    <property type="entry name" value="AMP-bd_C"/>
</dbReference>
<dbReference type="Gene3D" id="2.30.38.10">
    <property type="entry name" value="Luciferase, Domain 3"/>
    <property type="match status" value="2"/>
</dbReference>
<evidence type="ECO:0000256" key="4">
    <source>
        <dbReference type="ARBA" id="ARBA00022553"/>
    </source>
</evidence>
<dbReference type="Pfam" id="PF13193">
    <property type="entry name" value="AMP-binding_C"/>
    <property type="match status" value="2"/>
</dbReference>
<dbReference type="CDD" id="cd19543">
    <property type="entry name" value="DCL_NRPS"/>
    <property type="match status" value="1"/>
</dbReference>
<dbReference type="Proteomes" id="UP000006867">
    <property type="component" value="Chromosome"/>
</dbReference>
<dbReference type="InterPro" id="IPR009081">
    <property type="entry name" value="PP-bd_ACP"/>
</dbReference>
<dbReference type="EMBL" id="CP002207">
    <property type="protein sequence ID" value="ADP32392.1"/>
    <property type="molecule type" value="Genomic_DNA"/>
</dbReference>
<sequence length="2552" mass="286364">MSQQSEIQDIYPLSFMQEGMLFHSLFDEQSRAYFEQASFTINGRLDLERFQKSMDAIVGRYDIFRTTFIHKNVAKPRQVVLKSRPCRVQFEDISHLDKPDEEKYIETFRQQDKSKGFDLQTDVLMRVSILKSAPERYVCIWSHHHILMDGWCLGIVIKDFLHMYQALGEGRHPYLPPVQPYGKYIKWLMRQDREEAAKYWKERLQDIEKTSSLPRKSVQTSEGKLQQAVFTISEQQTAGLQQIAAASGATLSTVFQALWGLMLQRFNNSDDSVFGSVISGRPTELADVEGMVGLFINTVPVRIQSGALSFSDLVRHMQKELLKAEAYSYFPLYDIQAQSALKQELIDHIIVFENVPTQQEIEGLNQTGAFDFSVEDFSMAEETNYGCSIKVIPGSSLYVRINFHTDLYDTSMMEEIEGYMQQMIASVIADPDIRASQIPLLNESKTRQIVSEFNKTEAVSPIAPTLHGLFTRQAALTPDRPAIYFANGSLTYGELDTYSNRLAVRLAAKGVTKESIVGILAERSPEMMIAVLAVLKAGGAYLPLDPAYPDGRLSYMLKDSGASLMLTQSGLTVPDFSGETLEVDMAALVDGNPSEVPAGTADSGSLAYLIYTSGSTGQPKGVAVEHRQAVSFLTGMQRQFPLHKEDVIVLKTSFSFDASVWQLFWWTLSGASAYLLPSGWEKDPALMAEAFTQERVTTAHFIPAMLNSFLDQLEMETPERRDELTTGLKRVFAGGEPLTPQAAARFADLLPETSLIHGYGPTEATVDAAFYVCDREKDSERLRLPIGKPVPGARLYILNPQMAVQPVGVIGELYIAGNGVARGYLNRPELTTERFLSDPFYPGERMYKTGDLARWLPDGQVEFLGRLDDQVKIRGYRIEPGEIESALRNLEGVQEAAVITRTDSGEAELCAYIQGRDKNDVRAQLAHVLPGYMIPAHFVQINTWPITPSGKLDRKALPAPDGAAGQESYKAPRNLTEMKLAQLWEDVLKNGPVGITDDFFDRGGHSLKATALISRIAKTFGVQVPLKDVFARPTIEGLASVIRELEESPYAAIEPAEKRDTYPVSSAQKRMYVLQQLEDGGTGYNMPAVLELEGKLDRKRLEAAFQALISRHESLRTSLETGNGGEPVQRIHHEVPFTVTEENSADAFIRPFDLSQAPLFRAGLVRETNERHVLLVDMHHIISDGVSVNTLIREFGALYAGRKLEPLRIQYKDYAVWQQEFKKGDTYEKQESYWLKQLGGELPVLELPTDKPRPAVRSFAGDKISFTLDQEVTSGLNRLARENGSTLYMVLLAAYSALLSRLSGQEEIVVGSPIAGRPHEDLEPVLGMFVNTLALRTRPEGGKGFTDYLQEVRQTALEAYEHQDYPFEELVEKLDVYRDTSRNPLFDVMFALQNIGHENLMLEDLRLRSADIKHKVSKFDLTLYALEEPKGELRFHLEYNTDLYKKKTVEQWLKYLIHIFREITEDHSVTLGKINIVDEDETRLIIHEFNRTKMEYPRHETVSRLFERQAAKTPDAAAVVSHGQTLTYHELNNRANRIAAVLRAKGVGPESVVALLTKRTPELAAGILGILKAGGAYLPIGEDTPSERIEWMLSDSGAGILLQSEKLGNDFLNIEGEYEQIFIEAIQEQGNDTENLESLAGPDSLAYIIYTSGSTGKPKGVMIEQRSVIRLVTNSNYIEVTPSDRLLMTSSFGFDVTTFEIFGPLLNGAALYMADKETFLDSHQLETYIHQNGITTLWLTSPLFNHLTEQNENTFAGLSTLIIGGEALSASHVNRIRKACPSLAIWNGYGPTENTTFSTCFEIERYYEHSIPIGRPIGNSTAYILNDWGMLQPIGTVGELCVGGDGVARGYLGRPELTKEKFVPNPFAIGERMYRTGDLACWLPDGTIEYAGRMDEQVKIRGYRVELGEIETAIRHIDGVKEAAVLARPGQSGSKELVAYMSLQADMDAEKVRSQLSRTLPGYMIPVYMIEMDALPLTANGKLDRKALPEPELSSKSKYVQPRSELEEQLALIWQEVLGLEKIGIEDSFFELGGDSIKALQVSARLGRYGWSMTASDLFRHPRIKDVSAVIRKTERVIDQGPVKGEVPLTPVQHWFLTQRITDRHHFNQSVMLFNSGRLIEKPLRETLQKLAKHHDALRMIYRKESGHVIQINQDIHETELYTLNASDFSDTEAWENEIEKEVAALQRGMNIEEGPLLRAGWFKTPSGDYLFLTIHHLVVDGVSWRTLLEDLSAGYHQAAAGQSIQLPPKTDSYKEYAERLQDYAQSSKLIQEEAYWRSVEEETIAALPYEKPQHNDTNDSSQNTVRFTLSEEDTTVLLQKVNHAYGTDTQDILLTAAALAIRDWTGESKLRIAMEGHGRENILPNVDISRTVGWFTSMYPVLLEIQKESGELGTAVKTVKDTLGRIPQKGTGYGILKYITKPENKSIQFGGAPEIGFNYLGQFNDTEQQETFSLSGLASGEDITRSWQREQIIEISALAAENKLHFNLSYPPNRFYRKTMEHLLNGIQNYLQSIMKHCAGKQETEKTLSDFSSKSLTMEDLDSISDLVQEL</sequence>
<comment type="similarity">
    <text evidence="2">Belongs to the ATP-dependent AMP-binding enzyme family.</text>
</comment>
<evidence type="ECO:0000259" key="7">
    <source>
        <dbReference type="PROSITE" id="PS50075"/>
    </source>
</evidence>
<dbReference type="NCBIfam" id="TIGR01733">
    <property type="entry name" value="AA-adenyl-dom"/>
    <property type="match status" value="2"/>
</dbReference>
<dbReference type="PROSITE" id="PS00012">
    <property type="entry name" value="PHOSPHOPANTETHEINE"/>
    <property type="match status" value="1"/>
</dbReference>
<dbReference type="Gene3D" id="3.30.559.10">
    <property type="entry name" value="Chloramphenicol acetyltransferase-like domain"/>
    <property type="match status" value="3"/>
</dbReference>
<keyword evidence="9" id="KW-1185">Reference proteome</keyword>
<dbReference type="NCBIfam" id="TIGR01720">
    <property type="entry name" value="NRPS-para261"/>
    <property type="match status" value="1"/>
</dbReference>
<protein>
    <submittedName>
        <fullName evidence="8">Plipastatin synthetase</fullName>
    </submittedName>
</protein>
<evidence type="ECO:0000313" key="9">
    <source>
        <dbReference type="Proteomes" id="UP000006867"/>
    </source>
</evidence>
<dbReference type="SUPFAM" id="SSF56801">
    <property type="entry name" value="Acetyl-CoA synthetase-like"/>
    <property type="match status" value="2"/>
</dbReference>
<dbReference type="InterPro" id="IPR020806">
    <property type="entry name" value="PKS_PP-bd"/>
</dbReference>
<keyword evidence="6" id="KW-0045">Antibiotic biosynthesis</keyword>
<dbReference type="PROSITE" id="PS50075">
    <property type="entry name" value="CARRIER"/>
    <property type="match status" value="2"/>
</dbReference>
<accession>A0ABM5LWZ1</accession>
<dbReference type="InterPro" id="IPR036736">
    <property type="entry name" value="ACP-like_sf"/>
</dbReference>
<dbReference type="NCBIfam" id="NF003417">
    <property type="entry name" value="PRK04813.1"/>
    <property type="match status" value="2"/>
</dbReference>
<proteinExistence type="inferred from homology"/>
<dbReference type="InterPro" id="IPR045851">
    <property type="entry name" value="AMP-bd_C_sf"/>
</dbReference>
<dbReference type="Pfam" id="PF00501">
    <property type="entry name" value="AMP-binding"/>
    <property type="match status" value="2"/>
</dbReference>
<evidence type="ECO:0000313" key="8">
    <source>
        <dbReference type="EMBL" id="ADP32392.1"/>
    </source>
</evidence>
<dbReference type="Pfam" id="PF00550">
    <property type="entry name" value="PP-binding"/>
    <property type="match status" value="2"/>
</dbReference>
<keyword evidence="4" id="KW-0597">Phosphoprotein</keyword>
<dbReference type="InterPro" id="IPR000873">
    <property type="entry name" value="AMP-dep_synth/lig_dom"/>
</dbReference>
<dbReference type="CDD" id="cd19531">
    <property type="entry name" value="LCL_NRPS-like"/>
    <property type="match status" value="1"/>
</dbReference>
<dbReference type="RefSeq" id="WP_013390540.1">
    <property type="nucleotide sequence ID" value="NC_014639.1"/>
</dbReference>
<feature type="domain" description="Carrier" evidence="7">
    <location>
        <begin position="2001"/>
        <end position="2075"/>
    </location>
</feature>
<dbReference type="InterPro" id="IPR001242">
    <property type="entry name" value="Condensation_dom"/>
</dbReference>
<reference evidence="8 9" key="1">
    <citation type="journal article" date="2011" name="Front. Microbiol.">
        <title>Genomic signatures of strain selection and enhancement in Bacillus atrophaeus var. globigii, a historical biowarfare simulant.</title>
        <authorList>
            <person name="Gibbons H.S."/>
            <person name="Broomall S.M."/>
            <person name="McNew L.A."/>
            <person name="Daligault H."/>
            <person name="Chapman C."/>
            <person name="Bruce D."/>
            <person name="Karavis M."/>
            <person name="Krepps M."/>
            <person name="McGregor P.A."/>
            <person name="Hong C."/>
            <person name="Park K.H."/>
            <person name="Akmal A."/>
            <person name="Feldman A."/>
            <person name="Lin J.S."/>
            <person name="Chang W.E."/>
            <person name="Higgs B.W."/>
            <person name="Demirev P."/>
            <person name="Lindquist J."/>
            <person name="Liem A."/>
            <person name="Fochler E."/>
            <person name="Read T.D."/>
            <person name="Tapia R."/>
            <person name="Johnson S."/>
            <person name="Bishop-Lilly K.A."/>
            <person name="Detter C."/>
            <person name="Han C."/>
            <person name="Sozhamannan S."/>
            <person name="Rosenzweig C.N."/>
            <person name="Skowronski E.W."/>
        </authorList>
    </citation>
    <scope>NUCLEOTIDE SEQUENCE [LARGE SCALE GENOMIC DNA]</scope>
    <source>
        <strain evidence="8 9">1942</strain>
    </source>
</reference>
<keyword evidence="3" id="KW-0596">Phosphopantetheine</keyword>
<evidence type="ECO:0000256" key="3">
    <source>
        <dbReference type="ARBA" id="ARBA00022450"/>
    </source>
</evidence>
<dbReference type="Pfam" id="PF00668">
    <property type="entry name" value="Condensation"/>
    <property type="match status" value="3"/>
</dbReference>